<dbReference type="Proteomes" id="UP000005963">
    <property type="component" value="Unassembled WGS sequence"/>
</dbReference>
<proteinExistence type="predicted"/>
<protein>
    <submittedName>
        <fullName evidence="1">Uncharacterized protein</fullName>
    </submittedName>
</protein>
<reference evidence="1 2" key="1">
    <citation type="submission" date="2012-01" db="EMBL/GenBank/DDBJ databases">
        <title>The Genome Sequence of Megamonas funiformis YIT 11815.</title>
        <authorList>
            <consortium name="The Broad Institute Genome Sequencing Platform"/>
            <person name="Earl A."/>
            <person name="Ward D."/>
            <person name="Feldgarden M."/>
            <person name="Gevers D."/>
            <person name="Morotomi M."/>
            <person name="Young S.K."/>
            <person name="Zeng Q."/>
            <person name="Gargeya S."/>
            <person name="Fitzgerald M."/>
            <person name="Haas B."/>
            <person name="Abouelleil A."/>
            <person name="Alvarado L."/>
            <person name="Arachchi H.M."/>
            <person name="Berlin A."/>
            <person name="Chapman S.B."/>
            <person name="Gearin G."/>
            <person name="Goldberg J."/>
            <person name="Griggs A."/>
            <person name="Gujja S."/>
            <person name="Hansen M."/>
            <person name="Heiman D."/>
            <person name="Howarth C."/>
            <person name="Larimer J."/>
            <person name="Lui A."/>
            <person name="MacDonald P.J.P."/>
            <person name="McCowen C."/>
            <person name="Montmayeur A."/>
            <person name="Murphy C."/>
            <person name="Neiman D."/>
            <person name="Pearson M."/>
            <person name="Priest M."/>
            <person name="Roberts A."/>
            <person name="Saif S."/>
            <person name="Shea T."/>
            <person name="Sisk P."/>
            <person name="Stolte C."/>
            <person name="Sykes S."/>
            <person name="Wortman J."/>
            <person name="Nusbaum C."/>
            <person name="Birren B."/>
        </authorList>
    </citation>
    <scope>NUCLEOTIDE SEQUENCE [LARGE SCALE GENOMIC DNA]</scope>
    <source>
        <strain evidence="1 2">YIT 11815</strain>
    </source>
</reference>
<dbReference type="EMBL" id="ADMB01000024">
    <property type="protein sequence ID" value="EHR38720.1"/>
    <property type="molecule type" value="Genomic_DNA"/>
</dbReference>
<name>A0ABN0EKG1_9FIRM</name>
<evidence type="ECO:0000313" key="1">
    <source>
        <dbReference type="EMBL" id="EHR38720.1"/>
    </source>
</evidence>
<evidence type="ECO:0000313" key="2">
    <source>
        <dbReference type="Proteomes" id="UP000005963"/>
    </source>
</evidence>
<accession>A0ABN0EKG1</accession>
<sequence>MHQPFIRQWRMFGLDENYTGDLRTVKINTAITFKEKLSFAIATPASDSEANLISVVKSTSTELNNIIVNIKGVVTGGSNGQIRVFFVGK</sequence>
<gene>
    <name evidence="1" type="ORF">HMPREF9454_00525</name>
</gene>
<organism evidence="1 2">
    <name type="scientific">Megamonas funiformis YIT 11815</name>
    <dbReference type="NCBI Taxonomy" id="742816"/>
    <lineage>
        <taxon>Bacteria</taxon>
        <taxon>Bacillati</taxon>
        <taxon>Bacillota</taxon>
        <taxon>Negativicutes</taxon>
        <taxon>Selenomonadales</taxon>
        <taxon>Selenomonadaceae</taxon>
        <taxon>Megamonas</taxon>
    </lineage>
</organism>
<keyword evidence="2" id="KW-1185">Reference proteome</keyword>
<comment type="caution">
    <text evidence="1">The sequence shown here is derived from an EMBL/GenBank/DDBJ whole genome shotgun (WGS) entry which is preliminary data.</text>
</comment>